<feature type="transmembrane region" description="Helical" evidence="1">
    <location>
        <begin position="141"/>
        <end position="163"/>
    </location>
</feature>
<protein>
    <submittedName>
        <fullName evidence="2">Uncharacterized protein</fullName>
    </submittedName>
</protein>
<dbReference type="OrthoDB" id="8382870at2"/>
<dbReference type="AlphaFoldDB" id="A0A5B9DJ96"/>
<organism evidence="2 3">
    <name type="scientific">Paradevosia tibetensis</name>
    <dbReference type="NCBI Taxonomy" id="1447062"/>
    <lineage>
        <taxon>Bacteria</taxon>
        <taxon>Pseudomonadati</taxon>
        <taxon>Pseudomonadota</taxon>
        <taxon>Alphaproteobacteria</taxon>
        <taxon>Hyphomicrobiales</taxon>
        <taxon>Devosiaceae</taxon>
        <taxon>Paradevosia</taxon>
    </lineage>
</organism>
<keyword evidence="1" id="KW-0472">Membrane</keyword>
<evidence type="ECO:0000256" key="1">
    <source>
        <dbReference type="SAM" id="Phobius"/>
    </source>
</evidence>
<keyword evidence="1" id="KW-1133">Transmembrane helix</keyword>
<proteinExistence type="predicted"/>
<dbReference type="Proteomes" id="UP000321062">
    <property type="component" value="Chromosome"/>
</dbReference>
<sequence>MVEGRMVARSAIENLFLLAALSKDSEPVLSEMREDHHARRKARGEFLISRAIIRDEESRKHLQAALARFRSELTGRRPDLEPKRLAHRGDVADAYVAYAEMSEDSAHPSIDSLSRYVPFDDDVDIDLDPPPRQHEIELTKVYFSMALIASIVALGEILGLGFGDDRIAKLWERHKSLSVRQAADPTEN</sequence>
<dbReference type="RefSeq" id="WP_147655134.1">
    <property type="nucleotide sequence ID" value="NZ_BMFM01000001.1"/>
</dbReference>
<evidence type="ECO:0000313" key="3">
    <source>
        <dbReference type="Proteomes" id="UP000321062"/>
    </source>
</evidence>
<keyword evidence="3" id="KW-1185">Reference proteome</keyword>
<keyword evidence="1" id="KW-0812">Transmembrane</keyword>
<name>A0A5B9DJ96_9HYPH</name>
<dbReference type="EMBL" id="CP041690">
    <property type="protein sequence ID" value="QEE19361.1"/>
    <property type="molecule type" value="Genomic_DNA"/>
</dbReference>
<gene>
    <name evidence="2" type="ORF">FNA67_03860</name>
</gene>
<accession>A0A5B9DJ96</accession>
<dbReference type="KEGG" id="yti:FNA67_03860"/>
<reference evidence="2 3" key="1">
    <citation type="journal article" date="2015" name="Int. J. Syst. Evol. Microbiol.">
        <title>Youhaiella tibetensis gen. nov., sp. nov., isolated from subsurface sediment.</title>
        <authorList>
            <person name="Wang Y.X."/>
            <person name="Huang F.Q."/>
            <person name="Nogi Y."/>
            <person name="Pang S.J."/>
            <person name="Wang P.K."/>
            <person name="Lv J."/>
        </authorList>
    </citation>
    <scope>NUCLEOTIDE SEQUENCE [LARGE SCALE GENOMIC DNA]</scope>
    <source>
        <strain evidence="3">fig4</strain>
    </source>
</reference>
<evidence type="ECO:0000313" key="2">
    <source>
        <dbReference type="EMBL" id="QEE19361.1"/>
    </source>
</evidence>